<evidence type="ECO:0000313" key="2">
    <source>
        <dbReference type="EMBL" id="PFH51046.1"/>
    </source>
</evidence>
<dbReference type="AlphaFoldDB" id="A0A2A9NTE5"/>
<feature type="compositionally biased region" description="Gly residues" evidence="1">
    <location>
        <begin position="91"/>
        <end position="107"/>
    </location>
</feature>
<feature type="region of interest" description="Disordered" evidence="1">
    <location>
        <begin position="61"/>
        <end position="109"/>
    </location>
</feature>
<reference evidence="2 3" key="1">
    <citation type="submission" date="2014-02" db="EMBL/GenBank/DDBJ databases">
        <title>Transposable element dynamics among asymbiotic and ectomycorrhizal Amanita fungi.</title>
        <authorList>
            <consortium name="DOE Joint Genome Institute"/>
            <person name="Hess J."/>
            <person name="Skrede I."/>
            <person name="Wolfe B."/>
            <person name="LaButti K."/>
            <person name="Ohm R.A."/>
            <person name="Grigoriev I.V."/>
            <person name="Pringle A."/>
        </authorList>
    </citation>
    <scope>NUCLEOTIDE SEQUENCE [LARGE SCALE GENOMIC DNA]</scope>
    <source>
        <strain evidence="2 3">SKay4041</strain>
    </source>
</reference>
<name>A0A2A9NTE5_9AGAR</name>
<evidence type="ECO:0000313" key="3">
    <source>
        <dbReference type="Proteomes" id="UP000242287"/>
    </source>
</evidence>
<keyword evidence="3" id="KW-1185">Reference proteome</keyword>
<organism evidence="2 3">
    <name type="scientific">Amanita thiersii Skay4041</name>
    <dbReference type="NCBI Taxonomy" id="703135"/>
    <lineage>
        <taxon>Eukaryota</taxon>
        <taxon>Fungi</taxon>
        <taxon>Dikarya</taxon>
        <taxon>Basidiomycota</taxon>
        <taxon>Agaricomycotina</taxon>
        <taxon>Agaricomycetes</taxon>
        <taxon>Agaricomycetidae</taxon>
        <taxon>Agaricales</taxon>
        <taxon>Pluteineae</taxon>
        <taxon>Amanitaceae</taxon>
        <taxon>Amanita</taxon>
    </lineage>
</organism>
<evidence type="ECO:0000256" key="1">
    <source>
        <dbReference type="SAM" id="MobiDB-lite"/>
    </source>
</evidence>
<protein>
    <submittedName>
        <fullName evidence="2">Uncharacterized protein</fullName>
    </submittedName>
</protein>
<gene>
    <name evidence="2" type="ORF">AMATHDRAFT_47436</name>
</gene>
<dbReference type="EMBL" id="KZ301993">
    <property type="protein sequence ID" value="PFH51046.1"/>
    <property type="molecule type" value="Genomic_DNA"/>
</dbReference>
<sequence>MAAAAEATDKLVQIKTRFPLSGSKSRTTALPCSSCFPSLHLFTIRSPIMSANDYYKQEQYGAPQGGYYPPQGPPPGQGGYYPQQPQQAYQGYGGPHQGPPQGYGGPGYQPQPAPQTVYMYAFSFPLLIDSIHLY</sequence>
<accession>A0A2A9NTE5</accession>
<proteinExistence type="predicted"/>
<feature type="compositionally biased region" description="Low complexity" evidence="1">
    <location>
        <begin position="80"/>
        <end position="90"/>
    </location>
</feature>
<dbReference type="Proteomes" id="UP000242287">
    <property type="component" value="Unassembled WGS sequence"/>
</dbReference>